<protein>
    <recommendedName>
        <fullName evidence="7">Peptidase C1A papain C-terminal domain-containing protein</fullName>
    </recommendedName>
</protein>
<keyword evidence="9" id="KW-1185">Reference proteome</keyword>
<dbReference type="GO" id="GO:0006508">
    <property type="term" value="P:proteolysis"/>
    <property type="evidence" value="ECO:0007669"/>
    <property type="project" value="UniProtKB-KW"/>
</dbReference>
<feature type="domain" description="Peptidase C1A papain C-terminal" evidence="7">
    <location>
        <begin position="83"/>
        <end position="294"/>
    </location>
</feature>
<evidence type="ECO:0000256" key="3">
    <source>
        <dbReference type="ARBA" id="ARBA00022801"/>
    </source>
</evidence>
<dbReference type="SUPFAM" id="SSF54001">
    <property type="entry name" value="Cysteine proteinases"/>
    <property type="match status" value="1"/>
</dbReference>
<keyword evidence="3" id="KW-0378">Hydrolase</keyword>
<dbReference type="Proteomes" id="UP001162156">
    <property type="component" value="Unassembled WGS sequence"/>
</dbReference>
<accession>A0AAV8XAH7</accession>
<evidence type="ECO:0000256" key="6">
    <source>
        <dbReference type="SAM" id="SignalP"/>
    </source>
</evidence>
<dbReference type="InterPro" id="IPR039417">
    <property type="entry name" value="Peptidase_C1A_papain-like"/>
</dbReference>
<evidence type="ECO:0000256" key="1">
    <source>
        <dbReference type="ARBA" id="ARBA00008455"/>
    </source>
</evidence>
<keyword evidence="5" id="KW-1015">Disulfide bond</keyword>
<dbReference type="InterPro" id="IPR025661">
    <property type="entry name" value="Pept_asp_AS"/>
</dbReference>
<organism evidence="8 9">
    <name type="scientific">Rhamnusium bicolor</name>
    <dbReference type="NCBI Taxonomy" id="1586634"/>
    <lineage>
        <taxon>Eukaryota</taxon>
        <taxon>Metazoa</taxon>
        <taxon>Ecdysozoa</taxon>
        <taxon>Arthropoda</taxon>
        <taxon>Hexapoda</taxon>
        <taxon>Insecta</taxon>
        <taxon>Pterygota</taxon>
        <taxon>Neoptera</taxon>
        <taxon>Endopterygota</taxon>
        <taxon>Coleoptera</taxon>
        <taxon>Polyphaga</taxon>
        <taxon>Cucujiformia</taxon>
        <taxon>Chrysomeloidea</taxon>
        <taxon>Cerambycidae</taxon>
        <taxon>Lepturinae</taxon>
        <taxon>Rhagiini</taxon>
        <taxon>Rhamnusium</taxon>
    </lineage>
</organism>
<name>A0AAV8XAH7_9CUCU</name>
<keyword evidence="2" id="KW-0645">Protease</keyword>
<dbReference type="SMART" id="SM00645">
    <property type="entry name" value="Pept_C1"/>
    <property type="match status" value="1"/>
</dbReference>
<feature type="signal peptide" evidence="6">
    <location>
        <begin position="1"/>
        <end position="16"/>
    </location>
</feature>
<dbReference type="PROSITE" id="PS00639">
    <property type="entry name" value="THIOL_PROTEASE_HIS"/>
    <property type="match status" value="1"/>
</dbReference>
<dbReference type="PANTHER" id="PTHR12411">
    <property type="entry name" value="CYSTEINE PROTEASE FAMILY C1-RELATED"/>
    <property type="match status" value="1"/>
</dbReference>
<dbReference type="AlphaFoldDB" id="A0AAV8XAH7"/>
<dbReference type="InterPro" id="IPR025660">
    <property type="entry name" value="Pept_his_AS"/>
</dbReference>
<sequence>MKFLLVLASVVLAINAATDQELWMEFKETHGREYRNLRGRTTSASQFSNKICVPSKNTMKVPIADQYWKLKRPSSMYLPNLEAPAEVNWVNKGVVTGVKNQGSCGSCWSFSATGALEGAYAVKHGSLISLSEQNLMDCSTSYGNNACNGGLMEYAYKYVHDYGIETEKDYPYTAKKGTCQYSSSKKTAVKVTGYSTVTKKNEASLATAVANQPVAVAVNAQKWQHYAGGIFDDSSCSQSIDHGVLAVGYATSGSTPYWLIKNSWGTSWGEKGYIRLVRNKNNQCGVVNDATVPSLS</sequence>
<keyword evidence="4" id="KW-0788">Thiol protease</keyword>
<reference evidence="8" key="1">
    <citation type="journal article" date="2023" name="Insect Mol. Biol.">
        <title>Genome sequencing provides insights into the evolution of gene families encoding plant cell wall-degrading enzymes in longhorned beetles.</title>
        <authorList>
            <person name="Shin N.R."/>
            <person name="Okamura Y."/>
            <person name="Kirsch R."/>
            <person name="Pauchet Y."/>
        </authorList>
    </citation>
    <scope>NUCLEOTIDE SEQUENCE</scope>
    <source>
        <strain evidence="8">RBIC_L_NR</strain>
    </source>
</reference>
<dbReference type="InterPro" id="IPR000169">
    <property type="entry name" value="Pept_cys_AS"/>
</dbReference>
<dbReference type="PROSITE" id="PS00139">
    <property type="entry name" value="THIOL_PROTEASE_CYS"/>
    <property type="match status" value="1"/>
</dbReference>
<feature type="chain" id="PRO_5043709553" description="Peptidase C1A papain C-terminal domain-containing protein" evidence="6">
    <location>
        <begin position="17"/>
        <end position="296"/>
    </location>
</feature>
<dbReference type="Pfam" id="PF00112">
    <property type="entry name" value="Peptidase_C1"/>
    <property type="match status" value="1"/>
</dbReference>
<dbReference type="CDD" id="cd02248">
    <property type="entry name" value="Peptidase_C1A"/>
    <property type="match status" value="1"/>
</dbReference>
<dbReference type="InterPro" id="IPR013128">
    <property type="entry name" value="Peptidase_C1A"/>
</dbReference>
<comment type="caution">
    <text evidence="8">The sequence shown here is derived from an EMBL/GenBank/DDBJ whole genome shotgun (WGS) entry which is preliminary data.</text>
</comment>
<dbReference type="PROSITE" id="PS00640">
    <property type="entry name" value="THIOL_PROTEASE_ASN"/>
    <property type="match status" value="1"/>
</dbReference>
<comment type="similarity">
    <text evidence="1">Belongs to the peptidase C1 family.</text>
</comment>
<gene>
    <name evidence="8" type="ORF">NQ314_012783</name>
</gene>
<dbReference type="InterPro" id="IPR038765">
    <property type="entry name" value="Papain-like_cys_pep_sf"/>
</dbReference>
<evidence type="ECO:0000256" key="4">
    <source>
        <dbReference type="ARBA" id="ARBA00022807"/>
    </source>
</evidence>
<dbReference type="FunFam" id="3.90.70.10:FF:000138">
    <property type="entry name" value="Cruzipain"/>
    <property type="match status" value="1"/>
</dbReference>
<proteinExistence type="inferred from homology"/>
<evidence type="ECO:0000313" key="8">
    <source>
        <dbReference type="EMBL" id="KAJ8935491.1"/>
    </source>
</evidence>
<evidence type="ECO:0000313" key="9">
    <source>
        <dbReference type="Proteomes" id="UP001162156"/>
    </source>
</evidence>
<keyword evidence="6" id="KW-0732">Signal</keyword>
<dbReference type="GO" id="GO:0008234">
    <property type="term" value="F:cysteine-type peptidase activity"/>
    <property type="evidence" value="ECO:0007669"/>
    <property type="project" value="UniProtKB-KW"/>
</dbReference>
<evidence type="ECO:0000256" key="5">
    <source>
        <dbReference type="ARBA" id="ARBA00023157"/>
    </source>
</evidence>
<dbReference type="PRINTS" id="PR00705">
    <property type="entry name" value="PAPAIN"/>
</dbReference>
<evidence type="ECO:0000256" key="2">
    <source>
        <dbReference type="ARBA" id="ARBA00022670"/>
    </source>
</evidence>
<dbReference type="EMBL" id="JANEYF010003573">
    <property type="protein sequence ID" value="KAJ8935491.1"/>
    <property type="molecule type" value="Genomic_DNA"/>
</dbReference>
<dbReference type="Gene3D" id="3.90.70.10">
    <property type="entry name" value="Cysteine proteinases"/>
    <property type="match status" value="1"/>
</dbReference>
<dbReference type="InterPro" id="IPR000668">
    <property type="entry name" value="Peptidase_C1A_C"/>
</dbReference>
<evidence type="ECO:0000259" key="7">
    <source>
        <dbReference type="SMART" id="SM00645"/>
    </source>
</evidence>